<comment type="caution">
    <text evidence="3">The sequence shown here is derived from an EMBL/GenBank/DDBJ whole genome shotgun (WGS) entry which is preliminary data.</text>
</comment>
<organism evidence="3 4">
    <name type="scientific">Tamlana crocina</name>
    <dbReference type="NCBI Taxonomy" id="393006"/>
    <lineage>
        <taxon>Bacteria</taxon>
        <taxon>Pseudomonadati</taxon>
        <taxon>Bacteroidota</taxon>
        <taxon>Flavobacteriia</taxon>
        <taxon>Flavobacteriales</taxon>
        <taxon>Flavobacteriaceae</taxon>
        <taxon>Tamlana</taxon>
    </lineage>
</organism>
<keyword evidence="2" id="KW-0812">Transmembrane</keyword>
<keyword evidence="2" id="KW-0472">Membrane</keyword>
<feature type="compositionally biased region" description="Polar residues" evidence="1">
    <location>
        <begin position="181"/>
        <end position="225"/>
    </location>
</feature>
<proteinExistence type="predicted"/>
<feature type="region of interest" description="Disordered" evidence="1">
    <location>
        <begin position="94"/>
        <end position="236"/>
    </location>
</feature>
<evidence type="ECO:0000313" key="3">
    <source>
        <dbReference type="EMBL" id="NJX14088.1"/>
    </source>
</evidence>
<protein>
    <recommendedName>
        <fullName evidence="5">Outer membrane protein beta-barrel domain-containing protein</fullName>
    </recommendedName>
</protein>
<reference evidence="3 4" key="1">
    <citation type="submission" date="2020-03" db="EMBL/GenBank/DDBJ databases">
        <title>Tamlana sp. nov, isolated from XXX.</title>
        <authorList>
            <person name="Cao W.R."/>
        </authorList>
    </citation>
    <scope>NUCLEOTIDE SEQUENCE [LARGE SCALE GENOMIC DNA]</scope>
    <source>
        <strain evidence="3 4">HST1-43</strain>
    </source>
</reference>
<evidence type="ECO:0000256" key="2">
    <source>
        <dbReference type="SAM" id="Phobius"/>
    </source>
</evidence>
<keyword evidence="2" id="KW-1133">Transmembrane helix</keyword>
<keyword evidence="4" id="KW-1185">Reference proteome</keyword>
<feature type="compositionally biased region" description="Polar residues" evidence="1">
    <location>
        <begin position="94"/>
        <end position="115"/>
    </location>
</feature>
<feature type="transmembrane region" description="Helical" evidence="2">
    <location>
        <begin position="47"/>
        <end position="68"/>
    </location>
</feature>
<evidence type="ECO:0000256" key="1">
    <source>
        <dbReference type="SAM" id="MobiDB-lite"/>
    </source>
</evidence>
<gene>
    <name evidence="3" type="ORF">HC176_01125</name>
</gene>
<dbReference type="RefSeq" id="WP_167916340.1">
    <property type="nucleotide sequence ID" value="NZ_JAAVJS010000001.1"/>
</dbReference>
<dbReference type="Proteomes" id="UP000760545">
    <property type="component" value="Unassembled WGS sequence"/>
</dbReference>
<feature type="compositionally biased region" description="Polar residues" evidence="1">
    <location>
        <begin position="136"/>
        <end position="173"/>
    </location>
</feature>
<accession>A0ABX1DAM4</accession>
<feature type="compositionally biased region" description="Low complexity" evidence="1">
    <location>
        <begin position="116"/>
        <end position="135"/>
    </location>
</feature>
<evidence type="ECO:0008006" key="5">
    <source>
        <dbReference type="Google" id="ProtNLM"/>
    </source>
</evidence>
<name>A0ABX1DAM4_9FLAO</name>
<sequence length="495" mass="54026">MSEKKHIDRVFQESFKDFEAQPSDAVWQNIEAQLNGKKKKRRIIPIWWRYAGAAALLLLFLTVGNLLFEDTNPNPLNGTENVVDDDIKKVLPTIENSESISNQNKTSTTPENETLVSGNEASSVSVSASNTNAVAKTSTPKNNKNNQTNIASNQVSGKHIATIQTNKDNTTVKLSEDKKANTTPYGNNDSNPTLASSNNNGSTLSNKENAQNSVNTASEKNNTAVAKTENKEQNDALSIEEAIDKNKDLLENEISNQQNRWSIAPNAAPVYFNTLGEGSSIDPQFNNNSKTGEVNMSYGISASYAVNKKLKIRSGVNKVNLGYNTNDIVVYQSVGLSSNSNALQNVNSGGASAGYSVVSSKALNAKDLPQTLLTSNTTINQAFGYIEVPLEVQYTLSDKKFGVNVIGGFSSFFLDNNEVYSRAENGPMVFLGEARNINKVSYSANLGLGLNYQISKTFDLNLEPMFKYQFNTFNNTSGNFTPFFIGVYTGFAIKF</sequence>
<evidence type="ECO:0000313" key="4">
    <source>
        <dbReference type="Proteomes" id="UP000760545"/>
    </source>
</evidence>
<dbReference type="EMBL" id="JAAVJS010000001">
    <property type="protein sequence ID" value="NJX14088.1"/>
    <property type="molecule type" value="Genomic_DNA"/>
</dbReference>